<sequence length="105" mass="12045">MQIVYGKYLVFGAEWSDLAFAIKLQSYNILSLKSKVPHNEFRLCPERVVECDFEGFEKVPVKPVVNAIVYLAKIMGMEKDSNDIDELKAEHSQELIVEELGRLHC</sequence>
<dbReference type="EMBL" id="BGPR01003211">
    <property type="protein sequence ID" value="GBM85165.1"/>
    <property type="molecule type" value="Genomic_DNA"/>
</dbReference>
<accession>A0A4Y2J5E5</accession>
<dbReference type="AlphaFoldDB" id="A0A4Y2J5E5"/>
<keyword evidence="2" id="KW-1185">Reference proteome</keyword>
<reference evidence="1 2" key="1">
    <citation type="journal article" date="2019" name="Sci. Rep.">
        <title>Orb-weaving spider Araneus ventricosus genome elucidates the spidroin gene catalogue.</title>
        <authorList>
            <person name="Kono N."/>
            <person name="Nakamura H."/>
            <person name="Ohtoshi R."/>
            <person name="Moran D.A.P."/>
            <person name="Shinohara A."/>
            <person name="Yoshida Y."/>
            <person name="Fujiwara M."/>
            <person name="Mori M."/>
            <person name="Tomita M."/>
            <person name="Arakawa K."/>
        </authorList>
    </citation>
    <scope>NUCLEOTIDE SEQUENCE [LARGE SCALE GENOMIC DNA]</scope>
</reference>
<dbReference type="Proteomes" id="UP000499080">
    <property type="component" value="Unassembled WGS sequence"/>
</dbReference>
<evidence type="ECO:0000313" key="1">
    <source>
        <dbReference type="EMBL" id="GBM85165.1"/>
    </source>
</evidence>
<organism evidence="1 2">
    <name type="scientific">Araneus ventricosus</name>
    <name type="common">Orbweaver spider</name>
    <name type="synonym">Epeira ventricosa</name>
    <dbReference type="NCBI Taxonomy" id="182803"/>
    <lineage>
        <taxon>Eukaryota</taxon>
        <taxon>Metazoa</taxon>
        <taxon>Ecdysozoa</taxon>
        <taxon>Arthropoda</taxon>
        <taxon>Chelicerata</taxon>
        <taxon>Arachnida</taxon>
        <taxon>Araneae</taxon>
        <taxon>Araneomorphae</taxon>
        <taxon>Entelegynae</taxon>
        <taxon>Araneoidea</taxon>
        <taxon>Araneidae</taxon>
        <taxon>Araneus</taxon>
    </lineage>
</organism>
<comment type="caution">
    <text evidence="1">The sequence shown here is derived from an EMBL/GenBank/DDBJ whole genome shotgun (WGS) entry which is preliminary data.</text>
</comment>
<proteinExistence type="predicted"/>
<gene>
    <name evidence="1" type="ORF">AVEN_226224_1</name>
</gene>
<protein>
    <submittedName>
        <fullName evidence="1">Uncharacterized protein</fullName>
    </submittedName>
</protein>
<dbReference type="OrthoDB" id="7422307at2759"/>
<evidence type="ECO:0000313" key="2">
    <source>
        <dbReference type="Proteomes" id="UP000499080"/>
    </source>
</evidence>
<name>A0A4Y2J5E5_ARAVE</name>